<evidence type="ECO:0000313" key="3">
    <source>
        <dbReference type="EMBL" id="KMO26148.1"/>
    </source>
</evidence>
<dbReference type="EMBL" id="JTHG01000031">
    <property type="protein sequence ID" value="KMO26148.1"/>
    <property type="molecule type" value="Genomic_DNA"/>
</dbReference>
<dbReference type="RefSeq" id="WP_048430003.1">
    <property type="nucleotide sequence ID" value="NZ_JTHF01000212.1"/>
</dbReference>
<feature type="chain" id="PRO_5046421731" evidence="2">
    <location>
        <begin position="21"/>
        <end position="369"/>
    </location>
</feature>
<organism evidence="3 4">
    <name type="scientific">Methylobacterium indicum</name>
    <dbReference type="NCBI Taxonomy" id="1775910"/>
    <lineage>
        <taxon>Bacteria</taxon>
        <taxon>Pseudomonadati</taxon>
        <taxon>Pseudomonadota</taxon>
        <taxon>Alphaproteobacteria</taxon>
        <taxon>Hyphomicrobiales</taxon>
        <taxon>Methylobacteriaceae</taxon>
        <taxon>Methylobacterium</taxon>
    </lineage>
</organism>
<sequence length="369" mass="37940">MRTTLFAALVLFGTIGGASARDPSRLPSPDLGRPKGNASLMSVTRSDGSTQGLTALADDVKGKAPRTDLGSGIPGFAWAPFQSRILVTKEHQAGEVQPALDVQVNTRPGATLGSGGVTGGAGIGAAMSVTSRALPGTKYGQFSLVSVTEGYAAMGAGEFFGNVGAALYGVQKTVDAAPMWGYAAEVKEEHGLPDPINGSLAGENAIIAVGTDAHRKRAALFLPLNILPGHESTYTEAAQALFVKTAPNSRYIDGGLFQGDYLHVLRTDGVNARTFLTATGNYSAPILDLHGASTAGNGAALALNAVHGIQWQDANAVTLGGISYDTNQPTQQTFGLSGVAVQPVPGQSGQEMVLVINGVRYGIALRPLQ</sequence>
<evidence type="ECO:0000313" key="4">
    <source>
        <dbReference type="Proteomes" id="UP000036471"/>
    </source>
</evidence>
<keyword evidence="4" id="KW-1185">Reference proteome</keyword>
<evidence type="ECO:0000256" key="2">
    <source>
        <dbReference type="SAM" id="SignalP"/>
    </source>
</evidence>
<proteinExistence type="predicted"/>
<protein>
    <submittedName>
        <fullName evidence="3">Uncharacterized protein</fullName>
    </submittedName>
</protein>
<reference evidence="3 4" key="1">
    <citation type="submission" date="2014-11" db="EMBL/GenBank/DDBJ databases">
        <title>Comparative genomics of Methylobacterium species.</title>
        <authorList>
            <person name="Chaudhry V."/>
            <person name="Patil P.B."/>
        </authorList>
    </citation>
    <scope>NUCLEOTIDE SEQUENCE [LARGE SCALE GENOMIC DNA]</scope>
    <source>
        <strain evidence="3 4">SE3.6</strain>
    </source>
</reference>
<feature type="signal peptide" evidence="2">
    <location>
        <begin position="1"/>
        <end position="20"/>
    </location>
</feature>
<gene>
    <name evidence="3" type="ORF">QR79_03950</name>
</gene>
<evidence type="ECO:0000256" key="1">
    <source>
        <dbReference type="SAM" id="MobiDB-lite"/>
    </source>
</evidence>
<accession>A0ABR5HHL9</accession>
<keyword evidence="2" id="KW-0732">Signal</keyword>
<dbReference type="Proteomes" id="UP000036471">
    <property type="component" value="Unassembled WGS sequence"/>
</dbReference>
<name>A0ABR5HHL9_9HYPH</name>
<feature type="region of interest" description="Disordered" evidence="1">
    <location>
        <begin position="21"/>
        <end position="46"/>
    </location>
</feature>
<comment type="caution">
    <text evidence="3">The sequence shown here is derived from an EMBL/GenBank/DDBJ whole genome shotgun (WGS) entry which is preliminary data.</text>
</comment>